<dbReference type="RefSeq" id="WP_160819689.1">
    <property type="nucleotide sequence ID" value="NZ_JBHSXE010000001.1"/>
</dbReference>
<keyword evidence="2" id="KW-0472">Membrane</keyword>
<evidence type="ECO:0000256" key="2">
    <source>
        <dbReference type="SAM" id="Phobius"/>
    </source>
</evidence>
<protein>
    <recommendedName>
        <fullName evidence="3">Protein kinase domain-containing protein</fullName>
    </recommendedName>
</protein>
<organism evidence="4 5">
    <name type="scientific">Actinomadura yumaensis</name>
    <dbReference type="NCBI Taxonomy" id="111807"/>
    <lineage>
        <taxon>Bacteria</taxon>
        <taxon>Bacillati</taxon>
        <taxon>Actinomycetota</taxon>
        <taxon>Actinomycetes</taxon>
        <taxon>Streptosporangiales</taxon>
        <taxon>Thermomonosporaceae</taxon>
        <taxon>Actinomadura</taxon>
    </lineage>
</organism>
<dbReference type="EMBL" id="JBHSXS010000001">
    <property type="protein sequence ID" value="MFC6878779.1"/>
    <property type="molecule type" value="Genomic_DNA"/>
</dbReference>
<dbReference type="InterPro" id="IPR000719">
    <property type="entry name" value="Prot_kinase_dom"/>
</dbReference>
<feature type="transmembrane region" description="Helical" evidence="2">
    <location>
        <begin position="388"/>
        <end position="411"/>
    </location>
</feature>
<feature type="compositionally biased region" description="Gly residues" evidence="1">
    <location>
        <begin position="23"/>
        <end position="40"/>
    </location>
</feature>
<feature type="transmembrane region" description="Helical" evidence="2">
    <location>
        <begin position="417"/>
        <end position="438"/>
    </location>
</feature>
<feature type="transmembrane region" description="Helical" evidence="2">
    <location>
        <begin position="459"/>
        <end position="480"/>
    </location>
</feature>
<keyword evidence="2" id="KW-0812">Transmembrane</keyword>
<keyword evidence="5" id="KW-1185">Reference proteome</keyword>
<feature type="transmembrane region" description="Helical" evidence="2">
    <location>
        <begin position="335"/>
        <end position="368"/>
    </location>
</feature>
<feature type="region of interest" description="Disordered" evidence="1">
    <location>
        <begin position="22"/>
        <end position="46"/>
    </location>
</feature>
<dbReference type="SUPFAM" id="SSF56112">
    <property type="entry name" value="Protein kinase-like (PK-like)"/>
    <property type="match status" value="1"/>
</dbReference>
<feature type="region of interest" description="Disordered" evidence="1">
    <location>
        <begin position="231"/>
        <end position="313"/>
    </location>
</feature>
<gene>
    <name evidence="4" type="ORF">ACFQKB_03250</name>
</gene>
<sequence>MNGETGHQEHIGPYRLLARLGSAGSGSGGRAHAGPSGAGVGDAHRAAGPDGRDVAIRLLPPGARPDVQRMRGVLSPYVVDVLDGDPATDPPYVVSRFVPGKPLGDVVAESGPILGAGLRRFALGLAKALAAIHREGLAHGDLRPGTVLVVDGAPVVVDFGLCGGAPAEDIYAWAAVVAFAATAGDLRDTPLPEPLVPLIQAASADHPADRPSAGQLAEACAALDLGPSPVSAGAAVPAPRQAPQEPSPQPAAPDREAGAGTNAAEAPAWAPGQRTPAPSIAEAAAHASVRSAPAPSATEPSEPAPPAPTAAAEADGVPAFRQAAARHELAVTQGWARLLGASVVVIAVGVAVMMPVVGLVLSVAGVMLLRAVAAGTVQGWAGAVGRTVLTFVPAAAVAAAVPLGLVGISAVGGEIDALGACAFGAGAGAAVLWTVPGANGPRRRLEALFLPVARVPRRIALAGVPLGLLALVAVVGAMSLTPSFAPMYGLQSSLESSVDRLQTALR</sequence>
<dbReference type="PROSITE" id="PS50011">
    <property type="entry name" value="PROTEIN_KINASE_DOM"/>
    <property type="match status" value="1"/>
</dbReference>
<feature type="domain" description="Protein kinase" evidence="3">
    <location>
        <begin position="14"/>
        <end position="289"/>
    </location>
</feature>
<reference evidence="5" key="1">
    <citation type="journal article" date="2019" name="Int. J. Syst. Evol. Microbiol.">
        <title>The Global Catalogue of Microorganisms (GCM) 10K type strain sequencing project: providing services to taxonomists for standard genome sequencing and annotation.</title>
        <authorList>
            <consortium name="The Broad Institute Genomics Platform"/>
            <consortium name="The Broad Institute Genome Sequencing Center for Infectious Disease"/>
            <person name="Wu L."/>
            <person name="Ma J."/>
        </authorList>
    </citation>
    <scope>NUCLEOTIDE SEQUENCE [LARGE SCALE GENOMIC DNA]</scope>
    <source>
        <strain evidence="5">JCM 3369</strain>
    </source>
</reference>
<evidence type="ECO:0000256" key="1">
    <source>
        <dbReference type="SAM" id="MobiDB-lite"/>
    </source>
</evidence>
<dbReference type="InterPro" id="IPR011009">
    <property type="entry name" value="Kinase-like_dom_sf"/>
</dbReference>
<dbReference type="SMART" id="SM00220">
    <property type="entry name" value="S_TKc"/>
    <property type="match status" value="1"/>
</dbReference>
<evidence type="ECO:0000313" key="5">
    <source>
        <dbReference type="Proteomes" id="UP001596380"/>
    </source>
</evidence>
<name>A0ABW2CB01_9ACTN</name>
<feature type="compositionally biased region" description="Low complexity" evidence="1">
    <location>
        <begin position="231"/>
        <end position="244"/>
    </location>
</feature>
<dbReference type="Proteomes" id="UP001596380">
    <property type="component" value="Unassembled WGS sequence"/>
</dbReference>
<feature type="compositionally biased region" description="Low complexity" evidence="1">
    <location>
        <begin position="258"/>
        <end position="301"/>
    </location>
</feature>
<accession>A0ABW2CB01</accession>
<comment type="caution">
    <text evidence="4">The sequence shown here is derived from an EMBL/GenBank/DDBJ whole genome shotgun (WGS) entry which is preliminary data.</text>
</comment>
<evidence type="ECO:0000259" key="3">
    <source>
        <dbReference type="PROSITE" id="PS50011"/>
    </source>
</evidence>
<dbReference type="Gene3D" id="1.10.510.10">
    <property type="entry name" value="Transferase(Phosphotransferase) domain 1"/>
    <property type="match status" value="1"/>
</dbReference>
<proteinExistence type="predicted"/>
<keyword evidence="2" id="KW-1133">Transmembrane helix</keyword>
<evidence type="ECO:0000313" key="4">
    <source>
        <dbReference type="EMBL" id="MFC6878779.1"/>
    </source>
</evidence>